<evidence type="ECO:0000313" key="1">
    <source>
        <dbReference type="EMBL" id="TYS14698.1"/>
    </source>
</evidence>
<evidence type="ECO:0000313" key="2">
    <source>
        <dbReference type="Proteomes" id="UP000322267"/>
    </source>
</evidence>
<dbReference type="RefSeq" id="WP_148941478.1">
    <property type="nucleotide sequence ID" value="NZ_VTEI01000012.1"/>
</dbReference>
<sequence>MSRVSLTAEEQEMLRSFRFFTERPAESELTSAAQLINPEGMEAFFQKYSGKIGSEDKKVLSSLLLKRYAFAAVISLFSFSVFNKRLNVSPDNVFLADGEKMAYGFLDFIFKIKMPVRL</sequence>
<dbReference type="EMBL" id="VTEI01000012">
    <property type="protein sequence ID" value="TYS14698.1"/>
    <property type="molecule type" value="Genomic_DNA"/>
</dbReference>
<comment type="caution">
    <text evidence="1">The sequence shown here is derived from an EMBL/GenBank/DDBJ whole genome shotgun (WGS) entry which is preliminary data.</text>
</comment>
<reference evidence="1 2" key="1">
    <citation type="submission" date="2019-08" db="EMBL/GenBank/DDBJ databases">
        <title>Bacillus genomes from the desert of Cuatro Cienegas, Coahuila.</title>
        <authorList>
            <person name="Olmedo-Alvarez G."/>
        </authorList>
    </citation>
    <scope>NUCLEOTIDE SEQUENCE [LARGE SCALE GENOMIC DNA]</scope>
    <source>
        <strain evidence="1 2">CH34_1T</strain>
    </source>
</reference>
<accession>A0A5D4NMI9</accession>
<protein>
    <submittedName>
        <fullName evidence="1">Uncharacterized protein</fullName>
    </submittedName>
</protein>
<name>A0A5D4NMI9_9BACI</name>
<dbReference type="OrthoDB" id="5870636at2"/>
<organism evidence="1 2">
    <name type="scientific">Rossellomorea vietnamensis</name>
    <dbReference type="NCBI Taxonomy" id="218284"/>
    <lineage>
        <taxon>Bacteria</taxon>
        <taxon>Bacillati</taxon>
        <taxon>Bacillota</taxon>
        <taxon>Bacilli</taxon>
        <taxon>Bacillales</taxon>
        <taxon>Bacillaceae</taxon>
        <taxon>Rossellomorea</taxon>
    </lineage>
</organism>
<gene>
    <name evidence="1" type="ORF">FZC78_18010</name>
</gene>
<proteinExistence type="predicted"/>
<dbReference type="Proteomes" id="UP000322267">
    <property type="component" value="Unassembled WGS sequence"/>
</dbReference>
<dbReference type="AlphaFoldDB" id="A0A5D4NMI9"/>